<protein>
    <submittedName>
        <fullName evidence="2">Uncharacterized protein</fullName>
    </submittedName>
</protein>
<dbReference type="AlphaFoldDB" id="A0A5S9R0N3"/>
<reference evidence="2 3" key="1">
    <citation type="submission" date="2019-11" db="EMBL/GenBank/DDBJ databases">
        <authorList>
            <person name="Holert J."/>
        </authorList>
    </citation>
    <scope>NUCLEOTIDE SEQUENCE [LARGE SCALE GENOMIC DNA]</scope>
    <source>
        <strain evidence="2">SB11_3</strain>
    </source>
</reference>
<accession>A0A5S9R0N3</accession>
<name>A0A5S9R0N3_9GAMM</name>
<proteinExistence type="predicted"/>
<gene>
    <name evidence="2" type="ORF">OPDIPICF_03473</name>
</gene>
<dbReference type="Proteomes" id="UP000441399">
    <property type="component" value="Unassembled WGS sequence"/>
</dbReference>
<organism evidence="2 3">
    <name type="scientific">BD1-7 clade bacterium</name>
    <dbReference type="NCBI Taxonomy" id="2029982"/>
    <lineage>
        <taxon>Bacteria</taxon>
        <taxon>Pseudomonadati</taxon>
        <taxon>Pseudomonadota</taxon>
        <taxon>Gammaproteobacteria</taxon>
        <taxon>Cellvibrionales</taxon>
        <taxon>Spongiibacteraceae</taxon>
        <taxon>BD1-7 clade</taxon>
    </lineage>
</organism>
<evidence type="ECO:0000313" key="3">
    <source>
        <dbReference type="Proteomes" id="UP000441399"/>
    </source>
</evidence>
<evidence type="ECO:0000313" key="2">
    <source>
        <dbReference type="EMBL" id="CAA0125584.1"/>
    </source>
</evidence>
<evidence type="ECO:0000256" key="1">
    <source>
        <dbReference type="SAM" id="Phobius"/>
    </source>
</evidence>
<keyword evidence="1" id="KW-0472">Membrane</keyword>
<keyword evidence="1" id="KW-0812">Transmembrane</keyword>
<dbReference type="EMBL" id="CACSIO010000062">
    <property type="protein sequence ID" value="CAA0125584.1"/>
    <property type="molecule type" value="Genomic_DNA"/>
</dbReference>
<sequence>MEKDLHHPPNFPGKPWQWTIGFIGVILFLIFLSLKYHEIDNSSPLRLGTVFYVIGDLEVETHLGEDTRYSDYITIETTEGDTVLVPFDRGIDRGDVIVFEEYDLYRTLGINYRYVRHR</sequence>
<keyword evidence="1" id="KW-1133">Transmembrane helix</keyword>
<keyword evidence="3" id="KW-1185">Reference proteome</keyword>
<feature type="transmembrane region" description="Helical" evidence="1">
    <location>
        <begin position="16"/>
        <end position="36"/>
    </location>
</feature>